<sequence>MSATTLTLLLPGPLRAVAEDLVAAYRQARRAEVTFRFGPFTPAGDLVRRIRAGETADVVVADSVDYLRELEEAGDIDAAWAVAGSRLAVLVRPGLPLTLVTGRRQVPGETPPWPDPLDYGEVCPADLVRRDLRVVLPDPAADPCGEYAVGMFERAALVEAAREKVQAGHWAFAPGTVELPGYLVRGEADVGITYESAARDLLGRGVRALRLPPELTMEDEIVFAAATLRRGPAPDLAEDFAGFLLGPDGQAVLQRAGFLPPPAWAV</sequence>
<keyword evidence="2" id="KW-1185">Reference proteome</keyword>
<dbReference type="Pfam" id="PF13531">
    <property type="entry name" value="SBP_bac_11"/>
    <property type="match status" value="1"/>
</dbReference>
<evidence type="ECO:0000313" key="1">
    <source>
        <dbReference type="EMBL" id="BDG60412.1"/>
    </source>
</evidence>
<dbReference type="SUPFAM" id="SSF53850">
    <property type="entry name" value="Periplasmic binding protein-like II"/>
    <property type="match status" value="1"/>
</dbReference>
<gene>
    <name evidence="1" type="ORF">caldi_15020</name>
</gene>
<dbReference type="RefSeq" id="WP_264844437.1">
    <property type="nucleotide sequence ID" value="NZ_AP025628.1"/>
</dbReference>
<dbReference type="AlphaFoldDB" id="A0AA35CJT1"/>
<dbReference type="GO" id="GO:0030973">
    <property type="term" value="F:molybdate ion binding"/>
    <property type="evidence" value="ECO:0007669"/>
    <property type="project" value="TreeGrafter"/>
</dbReference>
<evidence type="ECO:0008006" key="3">
    <source>
        <dbReference type="Google" id="ProtNLM"/>
    </source>
</evidence>
<protein>
    <recommendedName>
        <fullName evidence="3">Molybdate transport system substrate-binding protein</fullName>
    </recommendedName>
</protein>
<dbReference type="KEGG" id="cmic:caldi_15020"/>
<name>A0AA35CJT1_9FIRM</name>
<dbReference type="InterPro" id="IPR050682">
    <property type="entry name" value="ModA/WtpA"/>
</dbReference>
<dbReference type="Proteomes" id="UP001163687">
    <property type="component" value="Chromosome"/>
</dbReference>
<dbReference type="Gene3D" id="3.40.190.10">
    <property type="entry name" value="Periplasmic binding protein-like II"/>
    <property type="match status" value="2"/>
</dbReference>
<dbReference type="EMBL" id="AP025628">
    <property type="protein sequence ID" value="BDG60412.1"/>
    <property type="molecule type" value="Genomic_DNA"/>
</dbReference>
<dbReference type="PANTHER" id="PTHR30632:SF0">
    <property type="entry name" value="SULFATE-BINDING PROTEIN"/>
    <property type="match status" value="1"/>
</dbReference>
<organism evidence="1 2">
    <name type="scientific">Caldinitratiruptor microaerophilus</name>
    <dbReference type="NCBI Taxonomy" id="671077"/>
    <lineage>
        <taxon>Bacteria</taxon>
        <taxon>Bacillati</taxon>
        <taxon>Bacillota</taxon>
        <taxon>Clostridia</taxon>
        <taxon>Eubacteriales</taxon>
        <taxon>Symbiobacteriaceae</taxon>
        <taxon>Caldinitratiruptor</taxon>
    </lineage>
</organism>
<reference evidence="1" key="1">
    <citation type="submission" date="2022-03" db="EMBL/GenBank/DDBJ databases">
        <title>Complete genome sequence of Caldinitratiruptor microaerophilus.</title>
        <authorList>
            <person name="Mukaiyama R."/>
            <person name="Nishiyama T."/>
            <person name="Ueda K."/>
        </authorList>
    </citation>
    <scope>NUCLEOTIDE SEQUENCE</scope>
    <source>
        <strain evidence="1">JCM 16183</strain>
    </source>
</reference>
<dbReference type="GO" id="GO:0015689">
    <property type="term" value="P:molybdate ion transport"/>
    <property type="evidence" value="ECO:0007669"/>
    <property type="project" value="TreeGrafter"/>
</dbReference>
<proteinExistence type="predicted"/>
<evidence type="ECO:0000313" key="2">
    <source>
        <dbReference type="Proteomes" id="UP001163687"/>
    </source>
</evidence>
<dbReference type="PANTHER" id="PTHR30632">
    <property type="entry name" value="MOLYBDATE-BINDING PERIPLASMIC PROTEIN"/>
    <property type="match status" value="1"/>
</dbReference>
<accession>A0AA35CJT1</accession>